<keyword evidence="1" id="KW-0732">Signal</keyword>
<feature type="chain" id="PRO_5013231182" description="N-acetyltransferase domain-containing protein" evidence="1">
    <location>
        <begin position="23"/>
        <end position="384"/>
    </location>
</feature>
<sequence length="384" mass="44547">MFWSVCLFVLLVFFLFFGRNKCMKFLKNVKDFIVILSLIHGQRSTDRRSADFRSKLYSFMCESDLLDEATVNELYILAKEYINTSYSIHDFHKYLLTQTYVVAFRDSTLGSLRGFMVYKIIRKKDYNILNIGTTVMSHKYRGGHFAFYTGSYLIFKEFFLHPFTTLYVIGKSFGYKSYISFRKMWPDDVYPSYKKKTPEFMLDIMEDFAKSIMTDDEEYVRETGAIKRTGNTLKSFASTITDEDMKDPDIKFYCESNPGWADGNCLVTILKANLSTFFKALRKTIFSRRKRSVKTSKHKAVPSPVFGRRFSYIEKETGRYYVPSVVSDFLGGEEEKGAKVKPKNRLLIKKPTLSAFSEESDPFGSIEIDDDVISGVDTDEHTTQ</sequence>
<dbReference type="EnsemblMetazoa" id="Aqu2.1.28298_001">
    <property type="protein sequence ID" value="Aqu2.1.28298_001"/>
    <property type="gene ID" value="Aqu2.1.28298"/>
</dbReference>
<accession>A0A1X7UKM0</accession>
<dbReference type="EnsemblMetazoa" id="XM_019998092.1">
    <property type="protein sequence ID" value="XP_019853651.1"/>
    <property type="gene ID" value="LOC109582984"/>
</dbReference>
<organism evidence="2">
    <name type="scientific">Amphimedon queenslandica</name>
    <name type="common">Sponge</name>
    <dbReference type="NCBI Taxonomy" id="400682"/>
    <lineage>
        <taxon>Eukaryota</taxon>
        <taxon>Metazoa</taxon>
        <taxon>Porifera</taxon>
        <taxon>Demospongiae</taxon>
        <taxon>Heteroscleromorpha</taxon>
        <taxon>Haplosclerida</taxon>
        <taxon>Niphatidae</taxon>
        <taxon>Amphimedon</taxon>
    </lineage>
</organism>
<reference evidence="3" key="1">
    <citation type="journal article" date="2010" name="Nature">
        <title>The Amphimedon queenslandica genome and the evolution of animal complexity.</title>
        <authorList>
            <person name="Srivastava M."/>
            <person name="Simakov O."/>
            <person name="Chapman J."/>
            <person name="Fahey B."/>
            <person name="Gauthier M.E."/>
            <person name="Mitros T."/>
            <person name="Richards G.S."/>
            <person name="Conaco C."/>
            <person name="Dacre M."/>
            <person name="Hellsten U."/>
            <person name="Larroux C."/>
            <person name="Putnam N.H."/>
            <person name="Stanke M."/>
            <person name="Adamska M."/>
            <person name="Darling A."/>
            <person name="Degnan S.M."/>
            <person name="Oakley T.H."/>
            <person name="Plachetzki D.C."/>
            <person name="Zhai Y."/>
            <person name="Adamski M."/>
            <person name="Calcino A."/>
            <person name="Cummins S.F."/>
            <person name="Goodstein D.M."/>
            <person name="Harris C."/>
            <person name="Jackson D.J."/>
            <person name="Leys S.P."/>
            <person name="Shu S."/>
            <person name="Woodcroft B.J."/>
            <person name="Vervoort M."/>
            <person name="Kosik K.S."/>
            <person name="Manning G."/>
            <person name="Degnan B.M."/>
            <person name="Rokhsar D.S."/>
        </authorList>
    </citation>
    <scope>NUCLEOTIDE SEQUENCE [LARGE SCALE GENOMIC DNA]</scope>
</reference>
<reference evidence="2" key="2">
    <citation type="submission" date="2017-05" db="UniProtKB">
        <authorList>
            <consortium name="EnsemblMetazoa"/>
        </authorList>
    </citation>
    <scope>IDENTIFICATION</scope>
</reference>
<evidence type="ECO:0000313" key="2">
    <source>
        <dbReference type="EnsemblMetazoa" id="Aqu2.1.28298_001"/>
    </source>
</evidence>
<dbReference type="KEGG" id="aqu:109582984"/>
<proteinExistence type="predicted"/>
<keyword evidence="3" id="KW-1185">Reference proteome</keyword>
<dbReference type="InParanoid" id="A0A1X7UKM0"/>
<dbReference type="Proteomes" id="UP000007879">
    <property type="component" value="Unassembled WGS sequence"/>
</dbReference>
<name>A0A1X7UKM0_AMPQE</name>
<evidence type="ECO:0000256" key="1">
    <source>
        <dbReference type="SAM" id="SignalP"/>
    </source>
</evidence>
<protein>
    <recommendedName>
        <fullName evidence="4">N-acetyltransferase domain-containing protein</fullName>
    </recommendedName>
</protein>
<gene>
    <name evidence="2" type="primary">109582984</name>
</gene>
<evidence type="ECO:0008006" key="4">
    <source>
        <dbReference type="Google" id="ProtNLM"/>
    </source>
</evidence>
<feature type="signal peptide" evidence="1">
    <location>
        <begin position="1"/>
        <end position="22"/>
    </location>
</feature>
<evidence type="ECO:0000313" key="3">
    <source>
        <dbReference type="Proteomes" id="UP000007879"/>
    </source>
</evidence>
<dbReference type="AlphaFoldDB" id="A0A1X7UKM0"/>